<dbReference type="EMBL" id="SSTG01000266">
    <property type="protein sequence ID" value="THG38721.1"/>
    <property type="molecule type" value="Genomic_DNA"/>
</dbReference>
<proteinExistence type="predicted"/>
<feature type="non-terminal residue" evidence="1">
    <location>
        <position position="1"/>
    </location>
</feature>
<dbReference type="Proteomes" id="UP000305401">
    <property type="component" value="Unassembled WGS sequence"/>
</dbReference>
<name>A0AC61S3D1_9BACT</name>
<gene>
    <name evidence="1" type="ORF">E5990_11285</name>
</gene>
<organism evidence="1 2">
    <name type="scientific">Muribaculum caecicola</name>
    <dbReference type="NCBI Taxonomy" id="3038144"/>
    <lineage>
        <taxon>Bacteria</taxon>
        <taxon>Pseudomonadati</taxon>
        <taxon>Bacteroidota</taxon>
        <taxon>Bacteroidia</taxon>
        <taxon>Bacteroidales</taxon>
        <taxon>Muribaculaceae</taxon>
        <taxon>Muribaculum</taxon>
    </lineage>
</organism>
<accession>A0AC61S3D1</accession>
<evidence type="ECO:0000313" key="2">
    <source>
        <dbReference type="Proteomes" id="UP000305401"/>
    </source>
</evidence>
<protein>
    <submittedName>
        <fullName evidence="1">Beta-lactamase family protein</fullName>
    </submittedName>
</protein>
<sequence length="354" mass="39684">IYAMLFAGMVVGMCSCGSGKVNQGSDSMRCVVADSFDSLFSELFPNEDEPGAIVVVMRGDSIVYNRAFGLANMASEDAINDSTLFNLSSASKIFTAAALLKLCEQGEITLDDSLAMYFPEFTGEFFKHITIRHILTHSSGLPDVRPRNGEEWDKYLSNHKSIFVHEKDYTLYGKEDEHMLVFQNLESAEYDAGAHYNRQDPAYILVAPLIERVTGQGFDQWMETNIFSPSGMKEAFYYTPGFKMPKAAHGYRRVEQGNKALSFRSEDGKWEEYDFGEAPFFLTKADRGVYASARDFMQWNRALYSGKIISDSLLSMMYMPYIQTDIPMVGFGLGTAVKTEPGFPPKAYHLNANG</sequence>
<evidence type="ECO:0000313" key="1">
    <source>
        <dbReference type="EMBL" id="THG38721.1"/>
    </source>
</evidence>
<comment type="caution">
    <text evidence="1">The sequence shown here is derived from an EMBL/GenBank/DDBJ whole genome shotgun (WGS) entry which is preliminary data.</text>
</comment>
<feature type="non-terminal residue" evidence="1">
    <location>
        <position position="354"/>
    </location>
</feature>
<keyword evidence="2" id="KW-1185">Reference proteome</keyword>
<reference evidence="1" key="1">
    <citation type="submission" date="2019-04" db="EMBL/GenBank/DDBJ databases">
        <title>Microbes associate with the intestines of laboratory mice.</title>
        <authorList>
            <person name="Navarre W."/>
            <person name="Wong E."/>
            <person name="Huang K.C."/>
            <person name="Tropini C."/>
            <person name="Ng K."/>
            <person name="Yu B."/>
        </authorList>
    </citation>
    <scope>NUCLEOTIDE SEQUENCE</scope>
    <source>
        <strain evidence="1">NM86_A22</strain>
    </source>
</reference>